<dbReference type="PANTHER" id="PTHR36852">
    <property type="entry name" value="PROTEIN GVPL 2"/>
    <property type="match status" value="1"/>
</dbReference>
<dbReference type="RefSeq" id="WP_093047002.1">
    <property type="nucleotide sequence ID" value="NZ_FOGT01000001.1"/>
</dbReference>
<accession>A0A1H9NY33</accession>
<dbReference type="STRING" id="1601833.SAMN05518684_10142"/>
<comment type="similarity">
    <text evidence="3">Belongs to the gas vesicle GvpF/GvpL family.</text>
</comment>
<sequence>MNTPETNELIYVYAFVPADEASKEKLSQLKGIDPQHDIDFYITEGLAAVICKVSADDFSEDNFKRNVEDMKWLQERAYHHHELMNRLHQAFTVLPLKFGTIYEHNGRLSEVMKTYNGQMKVILEEVKGKEEWNLKVFADRDVFSKSVLENNQTIEEKKREISNLSKGKQFFARKKLDQFINDEIQAHIKRKTETIHEELKKLSKNAEVKKNWDQKITGREDDMAWNCVYLLETGDDVDSFKKILRTYQEKSDKENEGLRFESTGPWPAYHFANFKSKSAKVKS</sequence>
<evidence type="ECO:0000313" key="5">
    <source>
        <dbReference type="Proteomes" id="UP000198571"/>
    </source>
</evidence>
<dbReference type="GO" id="GO:0031412">
    <property type="term" value="P:gas vesicle organization"/>
    <property type="evidence" value="ECO:0007669"/>
    <property type="project" value="InterPro"/>
</dbReference>
<dbReference type="Proteomes" id="UP000198571">
    <property type="component" value="Unassembled WGS sequence"/>
</dbReference>
<gene>
    <name evidence="4" type="ORF">SAMN05518684_10142</name>
</gene>
<dbReference type="AlphaFoldDB" id="A0A1H9NY33"/>
<dbReference type="OrthoDB" id="146444at2"/>
<evidence type="ECO:0000256" key="3">
    <source>
        <dbReference type="ARBA" id="ARBA00035643"/>
    </source>
</evidence>
<dbReference type="GO" id="GO:0031411">
    <property type="term" value="C:gas vesicle"/>
    <property type="evidence" value="ECO:0007669"/>
    <property type="project" value="UniProtKB-SubCell"/>
</dbReference>
<name>A0A1H9NY33_9BACI</name>
<dbReference type="PANTHER" id="PTHR36852:SF1">
    <property type="entry name" value="PROTEIN GVPL 2"/>
    <property type="match status" value="1"/>
</dbReference>
<keyword evidence="1" id="KW-0304">Gas vesicle</keyword>
<evidence type="ECO:0000256" key="1">
    <source>
        <dbReference type="ARBA" id="ARBA00022987"/>
    </source>
</evidence>
<keyword evidence="5" id="KW-1185">Reference proteome</keyword>
<dbReference type="InterPro" id="IPR009430">
    <property type="entry name" value="GvpL/GvpF"/>
</dbReference>
<dbReference type="Pfam" id="PF06386">
    <property type="entry name" value="GvpL_GvpF"/>
    <property type="match status" value="1"/>
</dbReference>
<reference evidence="5" key="1">
    <citation type="submission" date="2016-10" db="EMBL/GenBank/DDBJ databases">
        <authorList>
            <person name="Varghese N."/>
            <person name="Submissions S."/>
        </authorList>
    </citation>
    <scope>NUCLEOTIDE SEQUENCE [LARGE SCALE GENOMIC DNA]</scope>
    <source>
        <strain evidence="5">S9</strain>
    </source>
</reference>
<protein>
    <submittedName>
        <fullName evidence="4">Gas vesicle synthesis protein GvpL/GvpF</fullName>
    </submittedName>
</protein>
<dbReference type="EMBL" id="FOGT01000001">
    <property type="protein sequence ID" value="SER40479.1"/>
    <property type="molecule type" value="Genomic_DNA"/>
</dbReference>
<proteinExistence type="inferred from homology"/>
<evidence type="ECO:0000313" key="4">
    <source>
        <dbReference type="EMBL" id="SER40479.1"/>
    </source>
</evidence>
<organism evidence="4 5">
    <name type="scientific">Salipaludibacillus aurantiacus</name>
    <dbReference type="NCBI Taxonomy" id="1601833"/>
    <lineage>
        <taxon>Bacteria</taxon>
        <taxon>Bacillati</taxon>
        <taxon>Bacillota</taxon>
        <taxon>Bacilli</taxon>
        <taxon>Bacillales</taxon>
        <taxon>Bacillaceae</taxon>
    </lineage>
</organism>
<comment type="subcellular location">
    <subcellularLocation>
        <location evidence="2">Gas vesicle</location>
    </subcellularLocation>
</comment>
<evidence type="ECO:0000256" key="2">
    <source>
        <dbReference type="ARBA" id="ARBA00035108"/>
    </source>
</evidence>